<accession>A0A3Q2CH72</accession>
<proteinExistence type="predicted"/>
<dbReference type="KEGG" id="cvg:107096110"/>
<dbReference type="RefSeq" id="XP_015248102.1">
    <property type="nucleotide sequence ID" value="XM_015392616.1"/>
</dbReference>
<feature type="region of interest" description="Disordered" evidence="1">
    <location>
        <begin position="237"/>
        <end position="288"/>
    </location>
</feature>
<dbReference type="Proteomes" id="UP000265020">
    <property type="component" value="Unassembled WGS sequence"/>
</dbReference>
<dbReference type="OrthoDB" id="2140079at2759"/>
<dbReference type="GO" id="GO:0000421">
    <property type="term" value="C:autophagosome membrane"/>
    <property type="evidence" value="ECO:0007669"/>
    <property type="project" value="TreeGrafter"/>
</dbReference>
<dbReference type="GO" id="GO:0005634">
    <property type="term" value="C:nucleus"/>
    <property type="evidence" value="ECO:0007669"/>
    <property type="project" value="TreeGrafter"/>
</dbReference>
<sequence>MPDCFSVCAALLLALLILILAGFIVYTGLLTDIIVQTGCPTFKKLTFAYKFNEGSYGDSRKLFKEARCVGLGVSCLGVFYDVPKKVTTPLCRYAVGCILSEGGNKVDEEVLKRCKASGFNVVSFPQVSHVISTSFPHRALFSAFFRVRRVYPQLELYIKKRRLCAHPFLELYREGEIQFIVPLARQGDFYVPEVRQAEKRLSEQEESYSDTDISGAESNSEYSSGICILDSESRETSSVASSVRTGSVRDQGGGDRGRSSGAAQFKDPNWTWTGGDQNMGEDYGESKKESLQAFKQELLGVTGEEE</sequence>
<dbReference type="PANTHER" id="PTHR15949">
    <property type="entry name" value="TESTIS-EXPRESSED PROTEIN 264"/>
    <property type="match status" value="1"/>
</dbReference>
<feature type="region of interest" description="Disordered" evidence="1">
    <location>
        <begin position="200"/>
        <end position="219"/>
    </location>
</feature>
<protein>
    <submittedName>
        <fullName evidence="2">Testis expressed 264, ER-phagy receptor</fullName>
    </submittedName>
</protein>
<reference evidence="2" key="1">
    <citation type="submission" date="2025-08" db="UniProtKB">
        <authorList>
            <consortium name="Ensembl"/>
        </authorList>
    </citation>
    <scope>IDENTIFICATION</scope>
</reference>
<dbReference type="GeneTree" id="ENSGT00390000016901"/>
<feature type="compositionally biased region" description="Polar residues" evidence="1">
    <location>
        <begin position="210"/>
        <end position="219"/>
    </location>
</feature>
<dbReference type="Ensembl" id="ENSCVAT00000008405.1">
    <property type="protein sequence ID" value="ENSCVAP00000004402.1"/>
    <property type="gene ID" value="ENSCVAG00000005686.1"/>
</dbReference>
<dbReference type="GO" id="GO:0005789">
    <property type="term" value="C:endoplasmic reticulum membrane"/>
    <property type="evidence" value="ECO:0007669"/>
    <property type="project" value="TreeGrafter"/>
</dbReference>
<dbReference type="AlphaFoldDB" id="A0A3Q2CH72"/>
<dbReference type="STRING" id="28743.ENSCVAP00000004402"/>
<dbReference type="PANTHER" id="PTHR15949:SF3">
    <property type="entry name" value="TESTIS-EXPRESSED PROTEIN 264"/>
    <property type="match status" value="1"/>
</dbReference>
<dbReference type="OMA" id="YKNCGQL"/>
<organism evidence="2 3">
    <name type="scientific">Cyprinodon variegatus</name>
    <name type="common">Sheepshead minnow</name>
    <dbReference type="NCBI Taxonomy" id="28743"/>
    <lineage>
        <taxon>Eukaryota</taxon>
        <taxon>Metazoa</taxon>
        <taxon>Chordata</taxon>
        <taxon>Craniata</taxon>
        <taxon>Vertebrata</taxon>
        <taxon>Euteleostomi</taxon>
        <taxon>Actinopterygii</taxon>
        <taxon>Neopterygii</taxon>
        <taxon>Teleostei</taxon>
        <taxon>Neoteleostei</taxon>
        <taxon>Acanthomorphata</taxon>
        <taxon>Ovalentaria</taxon>
        <taxon>Atherinomorphae</taxon>
        <taxon>Cyprinodontiformes</taxon>
        <taxon>Cyprinodontidae</taxon>
        <taxon>Cyprinodon</taxon>
    </lineage>
</organism>
<keyword evidence="3" id="KW-1185">Reference proteome</keyword>
<reference evidence="2" key="2">
    <citation type="submission" date="2025-09" db="UniProtKB">
        <authorList>
            <consortium name="Ensembl"/>
        </authorList>
    </citation>
    <scope>IDENTIFICATION</scope>
</reference>
<dbReference type="GO" id="GO:0061709">
    <property type="term" value="P:reticulophagy"/>
    <property type="evidence" value="ECO:0007669"/>
    <property type="project" value="TreeGrafter"/>
</dbReference>
<dbReference type="GeneID" id="107096110"/>
<dbReference type="GO" id="GO:0005657">
    <property type="term" value="C:replication fork"/>
    <property type="evidence" value="ECO:0007669"/>
    <property type="project" value="TreeGrafter"/>
</dbReference>
<name>A0A3Q2CH72_CYPVA</name>
<evidence type="ECO:0000313" key="2">
    <source>
        <dbReference type="Ensembl" id="ENSCVAP00000004402.1"/>
    </source>
</evidence>
<dbReference type="GO" id="GO:0106300">
    <property type="term" value="P:protein-DNA covalent cross-linking repair"/>
    <property type="evidence" value="ECO:0007669"/>
    <property type="project" value="TreeGrafter"/>
</dbReference>
<evidence type="ECO:0000313" key="3">
    <source>
        <dbReference type="Proteomes" id="UP000265020"/>
    </source>
</evidence>
<evidence type="ECO:0000256" key="1">
    <source>
        <dbReference type="SAM" id="MobiDB-lite"/>
    </source>
</evidence>